<dbReference type="InterPro" id="IPR029058">
    <property type="entry name" value="AB_hydrolase_fold"/>
</dbReference>
<evidence type="ECO:0000259" key="3">
    <source>
        <dbReference type="SMART" id="SM00939"/>
    </source>
</evidence>
<dbReference type="InterPro" id="IPR000383">
    <property type="entry name" value="Xaa-Pro-like_dom"/>
</dbReference>
<evidence type="ECO:0000256" key="1">
    <source>
        <dbReference type="ARBA" id="ARBA00022801"/>
    </source>
</evidence>
<feature type="signal peptide" evidence="2">
    <location>
        <begin position="1"/>
        <end position="17"/>
    </location>
</feature>
<keyword evidence="5" id="KW-1185">Reference proteome</keyword>
<dbReference type="Proteomes" id="UP001156870">
    <property type="component" value="Unassembled WGS sequence"/>
</dbReference>
<dbReference type="InterPro" id="IPR050261">
    <property type="entry name" value="FrsA_esterase"/>
</dbReference>
<dbReference type="Pfam" id="PF02129">
    <property type="entry name" value="Peptidase_S15"/>
    <property type="match status" value="1"/>
</dbReference>
<dbReference type="EMBL" id="BSPD01000021">
    <property type="protein sequence ID" value="GLS25106.1"/>
    <property type="molecule type" value="Genomic_DNA"/>
</dbReference>
<keyword evidence="2" id="KW-0732">Signal</keyword>
<dbReference type="Gene3D" id="2.60.120.260">
    <property type="entry name" value="Galactose-binding domain-like"/>
    <property type="match status" value="1"/>
</dbReference>
<dbReference type="GO" id="GO:0052689">
    <property type="term" value="F:carboxylic ester hydrolase activity"/>
    <property type="evidence" value="ECO:0007669"/>
    <property type="project" value="UniProtKB-ARBA"/>
</dbReference>
<sequence>MLTVTLWMTLVSTQAIAICINIDIPDTPLYTFDDEGIFIQTHDGLELDANIFIPTGASEEDKRPAIIFINSWALNDNEYLAPAKRFAEKGYVVFSYTTRGFGCSEGKVSVVTDDDMSDLSSAVDYLDSLGFVDIDNIGASGISYGSGISLVGLAKEPRIKTVAAMSTWDSIVDSIYKDNTTRLAWGAVLVLSGEVIGNLDNEVRKVYTSILTNKNIDYVREWSAKRSPRSYIDLINERNAPVFIANNYGDGLFPPNGAMALYSKLTTPKHLELNQGEHATGELDGLLGLDSFTWTNAENWFDYWLKGDTSLNIPNERVFIETDLNKKREVYSQLPDEIADTQTFYLTPSGLLRDGSLSEQPYQGRETSNRIMAGIDSGAWSGIPILASIFDGNLGEPVTMRRLLFNSLAGQWYESPTLTQGMRIRGIPKLDLEVSSNTDHFQVVTYLYDIAPNGLATLINYAPYSRHDLERGENVQFTMELTAAAYDIPAGHKLAVVIDTFDLLFTPPSILPYSLNFHYSREFQPKIEIPVL</sequence>
<name>A0AA37T7F2_9GAMM</name>
<evidence type="ECO:0000313" key="4">
    <source>
        <dbReference type="EMBL" id="GLS25106.1"/>
    </source>
</evidence>
<dbReference type="InterPro" id="IPR013736">
    <property type="entry name" value="Xaa-Pro_dipept_C"/>
</dbReference>
<evidence type="ECO:0000256" key="2">
    <source>
        <dbReference type="SAM" id="SignalP"/>
    </source>
</evidence>
<gene>
    <name evidence="4" type="ORF">GCM10007877_08200</name>
</gene>
<proteinExistence type="predicted"/>
<dbReference type="AlphaFoldDB" id="A0AA37T7F2"/>
<feature type="chain" id="PRO_5041328118" description="Xaa-Pro dipeptidyl-peptidase C-terminal domain-containing protein" evidence="2">
    <location>
        <begin position="18"/>
        <end position="532"/>
    </location>
</feature>
<feature type="domain" description="Xaa-Pro dipeptidyl-peptidase C-terminal" evidence="3">
    <location>
        <begin position="298"/>
        <end position="528"/>
    </location>
</feature>
<protein>
    <recommendedName>
        <fullName evidence="3">Xaa-Pro dipeptidyl-peptidase C-terminal domain-containing protein</fullName>
    </recommendedName>
</protein>
<dbReference type="SMART" id="SM00939">
    <property type="entry name" value="PepX_C"/>
    <property type="match status" value="1"/>
</dbReference>
<dbReference type="PANTHER" id="PTHR22946:SF9">
    <property type="entry name" value="POLYKETIDE TRANSFERASE AF380"/>
    <property type="match status" value="1"/>
</dbReference>
<dbReference type="SUPFAM" id="SSF49785">
    <property type="entry name" value="Galactose-binding domain-like"/>
    <property type="match status" value="1"/>
</dbReference>
<evidence type="ECO:0000313" key="5">
    <source>
        <dbReference type="Proteomes" id="UP001156870"/>
    </source>
</evidence>
<dbReference type="InterPro" id="IPR008979">
    <property type="entry name" value="Galactose-bd-like_sf"/>
</dbReference>
<reference evidence="4 5" key="1">
    <citation type="journal article" date="2014" name="Int. J. Syst. Evol. Microbiol.">
        <title>Complete genome sequence of Corynebacterium casei LMG S-19264T (=DSM 44701T), isolated from a smear-ripened cheese.</title>
        <authorList>
            <consortium name="US DOE Joint Genome Institute (JGI-PGF)"/>
            <person name="Walter F."/>
            <person name="Albersmeier A."/>
            <person name="Kalinowski J."/>
            <person name="Ruckert C."/>
        </authorList>
    </citation>
    <scope>NUCLEOTIDE SEQUENCE [LARGE SCALE GENOMIC DNA]</scope>
    <source>
        <strain evidence="4 5">NBRC 110095</strain>
    </source>
</reference>
<dbReference type="Pfam" id="PF08530">
    <property type="entry name" value="PepX_C"/>
    <property type="match status" value="1"/>
</dbReference>
<keyword evidence="1" id="KW-0378">Hydrolase</keyword>
<comment type="caution">
    <text evidence="4">The sequence shown here is derived from an EMBL/GenBank/DDBJ whole genome shotgun (WGS) entry which is preliminary data.</text>
</comment>
<accession>A0AA37T7F2</accession>
<dbReference type="PANTHER" id="PTHR22946">
    <property type="entry name" value="DIENELACTONE HYDROLASE DOMAIN-CONTAINING PROTEIN-RELATED"/>
    <property type="match status" value="1"/>
</dbReference>
<organism evidence="4 5">
    <name type="scientific">Marinibactrum halimedae</name>
    <dbReference type="NCBI Taxonomy" id="1444977"/>
    <lineage>
        <taxon>Bacteria</taxon>
        <taxon>Pseudomonadati</taxon>
        <taxon>Pseudomonadota</taxon>
        <taxon>Gammaproteobacteria</taxon>
        <taxon>Cellvibrionales</taxon>
        <taxon>Cellvibrionaceae</taxon>
        <taxon>Marinibactrum</taxon>
    </lineage>
</organism>
<dbReference type="Gene3D" id="3.40.50.1820">
    <property type="entry name" value="alpha/beta hydrolase"/>
    <property type="match status" value="1"/>
</dbReference>
<dbReference type="GO" id="GO:0008239">
    <property type="term" value="F:dipeptidyl-peptidase activity"/>
    <property type="evidence" value="ECO:0007669"/>
    <property type="project" value="InterPro"/>
</dbReference>
<dbReference type="SUPFAM" id="SSF53474">
    <property type="entry name" value="alpha/beta-Hydrolases"/>
    <property type="match status" value="1"/>
</dbReference>